<comment type="caution">
    <text evidence="2">The sequence shown here is derived from an EMBL/GenBank/DDBJ whole genome shotgun (WGS) entry which is preliminary data.</text>
</comment>
<dbReference type="EMBL" id="JAYKXH010000001">
    <property type="protein sequence ID" value="KAK7176953.1"/>
    <property type="molecule type" value="Genomic_DNA"/>
</dbReference>
<keyword evidence="3" id="KW-1185">Reference proteome</keyword>
<dbReference type="AlphaFoldDB" id="A0AAN9DQY6"/>
<protein>
    <submittedName>
        <fullName evidence="2">Uncharacterized protein</fullName>
    </submittedName>
</protein>
<proteinExistence type="predicted"/>
<organism evidence="2 3">
    <name type="scientific">Phoxinus phoxinus</name>
    <name type="common">Eurasian minnow</name>
    <dbReference type="NCBI Taxonomy" id="58324"/>
    <lineage>
        <taxon>Eukaryota</taxon>
        <taxon>Metazoa</taxon>
        <taxon>Chordata</taxon>
        <taxon>Craniata</taxon>
        <taxon>Vertebrata</taxon>
        <taxon>Euteleostomi</taxon>
        <taxon>Actinopterygii</taxon>
        <taxon>Neopterygii</taxon>
        <taxon>Teleostei</taxon>
        <taxon>Ostariophysi</taxon>
        <taxon>Cypriniformes</taxon>
        <taxon>Leuciscidae</taxon>
        <taxon>Phoxininae</taxon>
        <taxon>Phoxinus</taxon>
    </lineage>
</organism>
<keyword evidence="1" id="KW-0175">Coiled coil</keyword>
<evidence type="ECO:0000313" key="3">
    <source>
        <dbReference type="Proteomes" id="UP001364617"/>
    </source>
</evidence>
<gene>
    <name evidence="2" type="ORF">R3I93_001023</name>
</gene>
<evidence type="ECO:0000313" key="2">
    <source>
        <dbReference type="EMBL" id="KAK7176953.1"/>
    </source>
</evidence>
<sequence length="94" mass="10810">MMTEMAKAQTDSVVSSVESMLADAGRIQTRCRERSEQLSAAALELHEETQTLREQCQASQLDMARLRRTLDELLDTKHAYEARERQTRKLSKQL</sequence>
<feature type="coiled-coil region" evidence="1">
    <location>
        <begin position="56"/>
        <end position="83"/>
    </location>
</feature>
<dbReference type="Proteomes" id="UP001364617">
    <property type="component" value="Unassembled WGS sequence"/>
</dbReference>
<evidence type="ECO:0000256" key="1">
    <source>
        <dbReference type="SAM" id="Coils"/>
    </source>
</evidence>
<name>A0AAN9DQY6_9TELE</name>
<reference evidence="2 3" key="1">
    <citation type="submission" date="2024-02" db="EMBL/GenBank/DDBJ databases">
        <title>Chromosome-level genome assembly of the Eurasian Minnow (Phoxinus phoxinus).</title>
        <authorList>
            <person name="Oriowo T.O."/>
            <person name="Martin S."/>
            <person name="Stange M."/>
            <person name="Chrysostomakis Y."/>
            <person name="Brown T."/>
            <person name="Winkler S."/>
            <person name="Kukowka S."/>
            <person name="Myers E.W."/>
            <person name="Bohne A."/>
        </authorList>
    </citation>
    <scope>NUCLEOTIDE SEQUENCE [LARGE SCALE GENOMIC DNA]</scope>
    <source>
        <strain evidence="2">ZFMK-TIS-60720</strain>
        <tissue evidence="2">Whole Organism</tissue>
    </source>
</reference>
<accession>A0AAN9DQY6</accession>